<feature type="region of interest" description="Disordered" evidence="6">
    <location>
        <begin position="168"/>
        <end position="199"/>
    </location>
</feature>
<dbReference type="SMART" id="SM01225">
    <property type="entry name" value="G8"/>
    <property type="match status" value="1"/>
</dbReference>
<evidence type="ECO:0000256" key="5">
    <source>
        <dbReference type="SAM" id="Coils"/>
    </source>
</evidence>
<dbReference type="SUPFAM" id="SSF81296">
    <property type="entry name" value="E set domains"/>
    <property type="match status" value="11"/>
</dbReference>
<dbReference type="EMBL" id="CAJPWZ010001616">
    <property type="protein sequence ID" value="CAG2218954.1"/>
    <property type="molecule type" value="Genomic_DNA"/>
</dbReference>
<dbReference type="Pfam" id="PF10162">
    <property type="entry name" value="G8"/>
    <property type="match status" value="1"/>
</dbReference>
<keyword evidence="2" id="KW-0472">Membrane</keyword>
<feature type="domain" description="G8" evidence="7">
    <location>
        <begin position="1834"/>
        <end position="1954"/>
    </location>
</feature>
<organism evidence="8 9">
    <name type="scientific">Mytilus edulis</name>
    <name type="common">Blue mussel</name>
    <dbReference type="NCBI Taxonomy" id="6550"/>
    <lineage>
        <taxon>Eukaryota</taxon>
        <taxon>Metazoa</taxon>
        <taxon>Spiralia</taxon>
        <taxon>Lophotrochozoa</taxon>
        <taxon>Mollusca</taxon>
        <taxon>Bivalvia</taxon>
        <taxon>Autobranchia</taxon>
        <taxon>Pteriomorphia</taxon>
        <taxon>Mytilida</taxon>
        <taxon>Mytiloidea</taxon>
        <taxon>Mytilidae</taxon>
        <taxon>Mytilinae</taxon>
        <taxon>Mytilus</taxon>
    </lineage>
</organism>
<keyword evidence="3" id="KW-0732">Signal</keyword>
<dbReference type="PANTHER" id="PTHR46769:SF2">
    <property type="entry name" value="FIBROCYSTIN-L ISOFORM 2 PRECURSOR-RELATED"/>
    <property type="match status" value="1"/>
</dbReference>
<feature type="compositionally biased region" description="Polar residues" evidence="6">
    <location>
        <begin position="170"/>
        <end position="184"/>
    </location>
</feature>
<dbReference type="SUPFAM" id="SSF51126">
    <property type="entry name" value="Pectin lyase-like"/>
    <property type="match status" value="1"/>
</dbReference>
<dbReference type="PROSITE" id="PS51484">
    <property type="entry name" value="G8"/>
    <property type="match status" value="1"/>
</dbReference>
<dbReference type="GO" id="GO:0005886">
    <property type="term" value="C:plasma membrane"/>
    <property type="evidence" value="ECO:0007669"/>
    <property type="project" value="UniProtKB-SubCell"/>
</dbReference>
<dbReference type="Pfam" id="PF01833">
    <property type="entry name" value="TIG"/>
    <property type="match status" value="11"/>
</dbReference>
<keyword evidence="5" id="KW-0175">Coiled coil</keyword>
<dbReference type="InterPro" id="IPR013783">
    <property type="entry name" value="Ig-like_fold"/>
</dbReference>
<dbReference type="FunFam" id="2.60.40.10:FF:000616">
    <property type="entry name" value="PKHD1 like 1"/>
    <property type="match status" value="2"/>
</dbReference>
<protein>
    <submittedName>
        <fullName evidence="8">Fibrocystin-L</fullName>
    </submittedName>
</protein>
<dbReference type="OrthoDB" id="120976at2759"/>
<evidence type="ECO:0000256" key="6">
    <source>
        <dbReference type="SAM" id="MobiDB-lite"/>
    </source>
</evidence>
<evidence type="ECO:0000256" key="4">
    <source>
        <dbReference type="ARBA" id="ARBA00023180"/>
    </source>
</evidence>
<name>A0A8S3SGD7_MYTED</name>
<evidence type="ECO:0000256" key="1">
    <source>
        <dbReference type="ARBA" id="ARBA00004236"/>
    </source>
</evidence>
<dbReference type="InterPro" id="IPR055401">
    <property type="entry name" value="CEMIP_beta-hel_dom"/>
</dbReference>
<sequence>MKDSFKGITHNIFFQLQLIDLRTTNYELDGKCKKLERETIALNEKNENIDRQLQNANKAIQKSKKAKEVEVLLQESDNLQRKLLSQEDDFRLQNQTLMQELTALVATNEVLEKELKEVQSVRDTVVNTQNTDNTELEDEIRRLQAQNTVLQKNLTACQDKFEKLHDQLNKTESSTTGANETIESGQLEEENGTEPSPRALKVEDEVQVSSEEHGHEINVLKLQLDTLLEEKRMLREKLTTIENENKVKVDHLQEELDKTSEKLKKKQESQKLEESQSSRDRDKIYYTDQINKLQQEIDASDIVNSQKVKECSTKYEQQLEELRNNNLKLLLEKGDLVTQLQVFVNSYRMLPVSLGSTRIDRVDVRSTGQGLLEVTFVPYLCGHKIPLLTVEPGQVGSGVQIVIKRLQAASPPISGTFSITFKNKTKSGIRHDTSSAALTDILESIDGIGAISVYRYGSCSNFDYHITFTTLAGDQPQIQVNSSLAGRKVVAHVSTLTNGGLWYNPIPGDMLYTDHSKPQVLAYVNDVPTLCTGDCSYEWLTESTPTVTAINPVTGASGTAVQITGTKLGSVNSTVTIGGVPCVITAATTTSITCTVGEGSYGTYEVEVIDGVKGKAQHDGGTLTFTYSMAISEISPTSGTIGGGITLTLSGYGFSPSAAVTIGSKACEVTSTGPVEIDCIIPEHSAGNVDVKVTVDGHEVTCPNKFAYLAEAPTIGTISPTIFEVLGGGILTISVSNFASNGTLKIGSTDVPIATINDTHITAVMPSLPPGTYEVLVFNESNGAGVYSDGSRPTIQYQLSITNVFPKHGSMYGGTRLTLTGQGFSAETPKDKITVSIGNHNCGVELVSSSRIVCLIDETAAVVKIDNQGVHPHWGIGYQWNPLTAYGEAGDIFEWTWTSQPWILTFTHRIEQTKTESSTDRATDGFISSTKGTFNGMYRYQVTTPGEYQYWSGYTDYYEIVYYRGTLMVKDKQPFVGNVSVKIGGHEADYNTNSGKHLNRCTLSDPVDDLYFYLTITVTSDPVDDLYLFITGTSDPVDDLTGTSDPVDDTLFTGTSDPVDDLYLLLTGTSDPVDDLYFVNRVHRAQLMIILYLTGTSDPVDDLYFILTQLMTYTLFTSDPVDDLYFILTGTSDPVDDLYFVLTITGTSDPVDDLYSDPVDDYTLITGTSDPVDTSNCPGLSSLTCQDLPDLSSSSVFQFSFDMCHSPTITSLGRDNATAVDTVTIFGSGFSTTKCNNEVTFGDANCIVKKATESSIECMIDSSNSPMIAVRQDVAVRVSNLGFALLAVEGQTARTLVVLPVVTSISPEMVSTNGGAVVIIIGAGFQGNTSDITVIINGYDCPVQYVSYTEINCIAPPSGFGTKSLVVKIGVNDMTIPAVCDVECQLVYESAISPEISGITPTSLNGDVTTLTITGSGFSTVVSNAVVYVGDVPCFVEAVKDSQITCTITHAPVGDLAVDVVINNRGRATKSKTFFVTSQAVISNISPTEGSIYGGTEIVVTGNGFINEKTVVSIDGLPCDIKETNLSRIVCVTSSGSEGNASVAVVSNSMAYVEWIFEYSSAVTPIISDLSPVKGTKGTSLVITGSKFGSVDGENRVTVGSAPCEITFYNMTMIECTISEGYIGTATVLVIVEGLGVSNSDVQFEFEFAVTGIQKNSGSVSGGQTITVIGSGFDNTTNVTICGQTCTADDKANQSASQFICVTPPAEDVVTVTKSCDVITTVDGVKKTMSGGYTYSQALTPDITSVSPARGGTGGGVLLTVGGTGFGTDKSVVVVKIAGTRCNVTSVTDTEIVCITGQHSPSQKTNVWVEINGNGMATQTNAEFYYIDVWSSPYTWGGLDPPEDGTLVVIPAGNIILLDISTARLKMILIKGGELVFDEKDIELFADNILIVEGGRLQIGTESEPFQHKAYITGTAHLRTKELPIYGTNSLGIREGVLDLHGKPVAVVWTRLASTAEAGSDSITLEKEVTWQTGDEIIIATTGGPSSQRQSEKHMIKAVTADSKTLTLVKNLEYKHLGESETIGSHTFEYRAEVGLLTRNIVLRGERDRQWTEIIPACPRGFSTGEFATQTCFQGRFGEEIGSDEFGLQVMFHPPEPNKNLTIGRVSYVEFTHVGQAFRLGRYPFHLHLAGDMSSTYIKGCSIHESFNRGVNIHGSHNTLVENNVIYNTKGGTVFLEDGIETGNRLLYNLVIFVRGEF</sequence>
<dbReference type="Gene3D" id="2.60.40.10">
    <property type="entry name" value="Immunoglobulins"/>
    <property type="match status" value="11"/>
</dbReference>
<proteinExistence type="predicted"/>
<dbReference type="CDD" id="cd00603">
    <property type="entry name" value="IPT_PCSR"/>
    <property type="match status" value="10"/>
</dbReference>
<dbReference type="InterPro" id="IPR014756">
    <property type="entry name" value="Ig_E-set"/>
</dbReference>
<feature type="coiled-coil region" evidence="5">
    <location>
        <begin position="32"/>
        <end position="160"/>
    </location>
</feature>
<reference evidence="8" key="1">
    <citation type="submission" date="2021-03" db="EMBL/GenBank/DDBJ databases">
        <authorList>
            <person name="Bekaert M."/>
        </authorList>
    </citation>
    <scope>NUCLEOTIDE SEQUENCE</scope>
</reference>
<dbReference type="PANTHER" id="PTHR46769">
    <property type="entry name" value="POLYCYSTIC KIDNEY AND HEPATIC DISEASE 1 (AUTOSOMAL RECESSIVE)-LIKE 1"/>
    <property type="match status" value="1"/>
</dbReference>
<dbReference type="Proteomes" id="UP000683360">
    <property type="component" value="Unassembled WGS sequence"/>
</dbReference>
<accession>A0A8S3SGD7</accession>
<evidence type="ECO:0000313" key="8">
    <source>
        <dbReference type="EMBL" id="CAG2218954.1"/>
    </source>
</evidence>
<evidence type="ECO:0000259" key="7">
    <source>
        <dbReference type="PROSITE" id="PS51484"/>
    </source>
</evidence>
<feature type="region of interest" description="Disordered" evidence="6">
    <location>
        <begin position="260"/>
        <end position="280"/>
    </location>
</feature>
<keyword evidence="9" id="KW-1185">Reference proteome</keyword>
<comment type="caution">
    <text evidence="8">The sequence shown here is derived from an EMBL/GenBank/DDBJ whole genome shotgun (WGS) entry which is preliminary data.</text>
</comment>
<dbReference type="InterPro" id="IPR002909">
    <property type="entry name" value="IPT_dom"/>
</dbReference>
<gene>
    <name evidence="8" type="ORF">MEDL_32526</name>
</gene>
<dbReference type="InterPro" id="IPR011050">
    <property type="entry name" value="Pectin_lyase_fold/virulence"/>
</dbReference>
<evidence type="ECO:0000256" key="2">
    <source>
        <dbReference type="ARBA" id="ARBA00022475"/>
    </source>
</evidence>
<feature type="coiled-coil region" evidence="5">
    <location>
        <begin position="305"/>
        <end position="332"/>
    </location>
</feature>
<comment type="subcellular location">
    <subcellularLocation>
        <location evidence="1">Cell membrane</location>
    </subcellularLocation>
</comment>
<keyword evidence="2" id="KW-1003">Cell membrane</keyword>
<evidence type="ECO:0000256" key="3">
    <source>
        <dbReference type="ARBA" id="ARBA00022729"/>
    </source>
</evidence>
<dbReference type="Pfam" id="PF24606">
    <property type="entry name" value="CEMIP_beta-hel"/>
    <property type="match status" value="1"/>
</dbReference>
<dbReference type="SMART" id="SM00429">
    <property type="entry name" value="IPT"/>
    <property type="match status" value="10"/>
</dbReference>
<keyword evidence="4" id="KW-0325">Glycoprotein</keyword>
<evidence type="ECO:0000313" key="9">
    <source>
        <dbReference type="Proteomes" id="UP000683360"/>
    </source>
</evidence>
<dbReference type="InterPro" id="IPR052387">
    <property type="entry name" value="Fibrocystin"/>
</dbReference>
<dbReference type="InterPro" id="IPR019316">
    <property type="entry name" value="G8_domain"/>
</dbReference>